<dbReference type="Proteomes" id="UP000054549">
    <property type="component" value="Unassembled WGS sequence"/>
</dbReference>
<feature type="chain" id="PRO_5002170685" description="Secreted protein" evidence="1">
    <location>
        <begin position="23"/>
        <end position="68"/>
    </location>
</feature>
<name>A0A0C2XA86_AMAMK</name>
<dbReference type="InParanoid" id="A0A0C2XA86"/>
<keyword evidence="3" id="KW-1185">Reference proteome</keyword>
<evidence type="ECO:0000313" key="3">
    <source>
        <dbReference type="Proteomes" id="UP000054549"/>
    </source>
</evidence>
<dbReference type="HOGENOM" id="CLU_2793439_0_0_1"/>
<evidence type="ECO:0008006" key="4">
    <source>
        <dbReference type="Google" id="ProtNLM"/>
    </source>
</evidence>
<dbReference type="AlphaFoldDB" id="A0A0C2XA86"/>
<evidence type="ECO:0000256" key="1">
    <source>
        <dbReference type="SAM" id="SignalP"/>
    </source>
</evidence>
<keyword evidence="1" id="KW-0732">Signal</keyword>
<gene>
    <name evidence="2" type="ORF">M378DRAFT_161693</name>
</gene>
<sequence>MTASALITKTLTIALRVTIVLATEALHINGYQSGFQPQLEPRRKPPSTTHSIAYNSDCKRALIQKSAI</sequence>
<evidence type="ECO:0000313" key="2">
    <source>
        <dbReference type="EMBL" id="KIL65708.1"/>
    </source>
</evidence>
<feature type="signal peptide" evidence="1">
    <location>
        <begin position="1"/>
        <end position="22"/>
    </location>
</feature>
<reference evidence="2 3" key="1">
    <citation type="submission" date="2014-04" db="EMBL/GenBank/DDBJ databases">
        <title>Evolutionary Origins and Diversification of the Mycorrhizal Mutualists.</title>
        <authorList>
            <consortium name="DOE Joint Genome Institute"/>
            <consortium name="Mycorrhizal Genomics Consortium"/>
            <person name="Kohler A."/>
            <person name="Kuo A."/>
            <person name="Nagy L.G."/>
            <person name="Floudas D."/>
            <person name="Copeland A."/>
            <person name="Barry K.W."/>
            <person name="Cichocki N."/>
            <person name="Veneault-Fourrey C."/>
            <person name="LaButti K."/>
            <person name="Lindquist E.A."/>
            <person name="Lipzen A."/>
            <person name="Lundell T."/>
            <person name="Morin E."/>
            <person name="Murat C."/>
            <person name="Riley R."/>
            <person name="Ohm R."/>
            <person name="Sun H."/>
            <person name="Tunlid A."/>
            <person name="Henrissat B."/>
            <person name="Grigoriev I.V."/>
            <person name="Hibbett D.S."/>
            <person name="Martin F."/>
        </authorList>
    </citation>
    <scope>NUCLEOTIDE SEQUENCE [LARGE SCALE GENOMIC DNA]</scope>
    <source>
        <strain evidence="2 3">Koide BX008</strain>
    </source>
</reference>
<protein>
    <recommendedName>
        <fullName evidence="4">Secreted protein</fullName>
    </recommendedName>
</protein>
<organism evidence="2 3">
    <name type="scientific">Amanita muscaria (strain Koide BX008)</name>
    <dbReference type="NCBI Taxonomy" id="946122"/>
    <lineage>
        <taxon>Eukaryota</taxon>
        <taxon>Fungi</taxon>
        <taxon>Dikarya</taxon>
        <taxon>Basidiomycota</taxon>
        <taxon>Agaricomycotina</taxon>
        <taxon>Agaricomycetes</taxon>
        <taxon>Agaricomycetidae</taxon>
        <taxon>Agaricales</taxon>
        <taxon>Pluteineae</taxon>
        <taxon>Amanitaceae</taxon>
        <taxon>Amanita</taxon>
    </lineage>
</organism>
<proteinExistence type="predicted"/>
<dbReference type="EMBL" id="KN818240">
    <property type="protein sequence ID" value="KIL65708.1"/>
    <property type="molecule type" value="Genomic_DNA"/>
</dbReference>
<accession>A0A0C2XA86</accession>